<dbReference type="PANTHER" id="PTHR21373:SF0">
    <property type="entry name" value="N-ALPHA-ACETYLTRANSFERASE 35, NATC AUXILIARY SUBUNIT"/>
    <property type="match status" value="1"/>
</dbReference>
<dbReference type="Proteomes" id="UP001210211">
    <property type="component" value="Unassembled WGS sequence"/>
</dbReference>
<dbReference type="Pfam" id="PF04112">
    <property type="entry name" value="Mak10"/>
    <property type="match status" value="1"/>
</dbReference>
<evidence type="ECO:0000259" key="5">
    <source>
        <dbReference type="Pfam" id="PF25789"/>
    </source>
</evidence>
<dbReference type="GO" id="GO:0031417">
    <property type="term" value="C:NatC complex"/>
    <property type="evidence" value="ECO:0007669"/>
    <property type="project" value="InterPro"/>
</dbReference>
<evidence type="ECO:0000256" key="3">
    <source>
        <dbReference type="ARBA" id="ARBA00022490"/>
    </source>
</evidence>
<evidence type="ECO:0000259" key="4">
    <source>
        <dbReference type="Pfam" id="PF04112"/>
    </source>
</evidence>
<sequence length="732" mass="83269">MATNHSGVQGGGDVYNSSPPHFIPPGDGCVWADASSLIDAACKDLQEGELVHGENFSLFAAMSALEIMDPKMDSGIENGYCTVEEAIEAGAAPVPLSFDRTVDLQRTIDVMDHLFSCEATWHKGSILAQTVFSCIYLLRLERTSPHPILNAYCRIMHATCNEVIKSISNARTHEEEDLFVMAYGLPLKDEDNERLHAFLHSVEETISRKLRACKAQPSSKKKQVEDVEPLQTNPELEEGYCRALLCRLRFRKYFDLTLRHIRNWQGKGQSMAHKYILTCLAELENMRKNEMFLKSQPHISCKDSPETSTTASGCKAIGFDATLNAKSLSPAPPRAAKIVGWHDALAYFEKLLHDFDILCSFSFDPILESILQFVVQFQKSKPDLVARAYLQLLLIQSGKLYGREFFHEVIARVLLLPDVAKDKAFHQNEFVVQLGQLLIVLLKILCTNSAWQRRKLGKTLQDWSVVSIQLELAYNREFGEAQNSSADEGLHAKVSKRLFLWAQEQTYWIASRFLQLGFELDLYSPWEYCMVYWYMSVVFVQLLEKIQLRSIANIDTTRQKGKKKRDNHAKDHSRDAIFSPSCLLLQCHVYLCEGLAMVLAALRNEGSAFKMPNTFNSEHERFIQHFELLLRAHLPEQISFSSFHESILHARVSDVVRCDYFKEIQRITTSLKGSFAEAPEKLLEIRQIEQVAERNRIALNVINQLGASDPSLRVSFELTHHPYFAVVVVKRS</sequence>
<protein>
    <recommendedName>
        <fullName evidence="8">N-alpha-acetyltransferase 35, NatC auxiliary subunit</fullName>
    </recommendedName>
</protein>
<dbReference type="EMBL" id="JAMRDG010000001">
    <property type="protein sequence ID" value="KAJ3699001.1"/>
    <property type="molecule type" value="Genomic_DNA"/>
</dbReference>
<feature type="domain" description="NAA35-like TPR repeats" evidence="5">
    <location>
        <begin position="358"/>
        <end position="727"/>
    </location>
</feature>
<gene>
    <name evidence="6" type="ORF">LUZ61_002706</name>
</gene>
<dbReference type="InterPro" id="IPR057982">
    <property type="entry name" value="TPR_NAA35"/>
</dbReference>
<dbReference type="Pfam" id="PF25789">
    <property type="entry name" value="TPR_NAA35"/>
    <property type="match status" value="1"/>
</dbReference>
<comment type="similarity">
    <text evidence="2">Belongs to the MAK10 family.</text>
</comment>
<evidence type="ECO:0000313" key="7">
    <source>
        <dbReference type="Proteomes" id="UP001210211"/>
    </source>
</evidence>
<dbReference type="InterPro" id="IPR007244">
    <property type="entry name" value="Naa35_N"/>
</dbReference>
<accession>A0AAD5ZJD9</accession>
<evidence type="ECO:0000256" key="2">
    <source>
        <dbReference type="ARBA" id="ARBA00006289"/>
    </source>
</evidence>
<feature type="domain" description="NAA35-like N-terminal" evidence="4">
    <location>
        <begin position="47"/>
        <end position="190"/>
    </location>
</feature>
<evidence type="ECO:0008006" key="8">
    <source>
        <dbReference type="Google" id="ProtNLM"/>
    </source>
</evidence>
<keyword evidence="7" id="KW-1185">Reference proteome</keyword>
<name>A0AAD5ZJD9_9POAL</name>
<evidence type="ECO:0000313" key="6">
    <source>
        <dbReference type="EMBL" id="KAJ3699001.1"/>
    </source>
</evidence>
<dbReference type="InterPro" id="IPR057983">
    <property type="entry name" value="NAA35-like_N"/>
</dbReference>
<comment type="caution">
    <text evidence="6">The sequence shown here is derived from an EMBL/GenBank/DDBJ whole genome shotgun (WGS) entry which is preliminary data.</text>
</comment>
<dbReference type="AlphaFoldDB" id="A0AAD5ZJD9"/>
<proteinExistence type="inferred from homology"/>
<keyword evidence="3" id="KW-0963">Cytoplasm</keyword>
<reference evidence="6 7" key="1">
    <citation type="journal article" date="2022" name="Cell">
        <title>Repeat-based holocentromeres influence genome architecture and karyotype evolution.</title>
        <authorList>
            <person name="Hofstatter P.G."/>
            <person name="Thangavel G."/>
            <person name="Lux T."/>
            <person name="Neumann P."/>
            <person name="Vondrak T."/>
            <person name="Novak P."/>
            <person name="Zhang M."/>
            <person name="Costa L."/>
            <person name="Castellani M."/>
            <person name="Scott A."/>
            <person name="Toegelov H."/>
            <person name="Fuchs J."/>
            <person name="Mata-Sucre Y."/>
            <person name="Dias Y."/>
            <person name="Vanzela A.L.L."/>
            <person name="Huettel B."/>
            <person name="Almeida C.C.S."/>
            <person name="Simkova H."/>
            <person name="Souza G."/>
            <person name="Pedrosa-Harand A."/>
            <person name="Macas J."/>
            <person name="Mayer K.F.X."/>
            <person name="Houben A."/>
            <person name="Marques A."/>
        </authorList>
    </citation>
    <scope>NUCLEOTIDE SEQUENCE [LARGE SCALE GENOMIC DNA]</scope>
    <source>
        <strain evidence="6">RhyTen1mFocal</strain>
    </source>
</reference>
<dbReference type="PANTHER" id="PTHR21373">
    <property type="entry name" value="GLUCOSE REPRESSIBLE PROTEIN MAK10"/>
    <property type="match status" value="1"/>
</dbReference>
<comment type="subcellular location">
    <subcellularLocation>
        <location evidence="1">Cytoplasm</location>
    </subcellularLocation>
</comment>
<evidence type="ECO:0000256" key="1">
    <source>
        <dbReference type="ARBA" id="ARBA00004496"/>
    </source>
</evidence>
<organism evidence="6 7">
    <name type="scientific">Rhynchospora tenuis</name>
    <dbReference type="NCBI Taxonomy" id="198213"/>
    <lineage>
        <taxon>Eukaryota</taxon>
        <taxon>Viridiplantae</taxon>
        <taxon>Streptophyta</taxon>
        <taxon>Embryophyta</taxon>
        <taxon>Tracheophyta</taxon>
        <taxon>Spermatophyta</taxon>
        <taxon>Magnoliopsida</taxon>
        <taxon>Liliopsida</taxon>
        <taxon>Poales</taxon>
        <taxon>Cyperaceae</taxon>
        <taxon>Cyperoideae</taxon>
        <taxon>Rhynchosporeae</taxon>
        <taxon>Rhynchospora</taxon>
    </lineage>
</organism>